<accession>A0A2T2N6G1</accession>
<keyword evidence="2" id="KW-1185">Reference proteome</keyword>
<evidence type="ECO:0000313" key="1">
    <source>
        <dbReference type="EMBL" id="PSN60826.1"/>
    </source>
</evidence>
<dbReference type="OrthoDB" id="5402392at2759"/>
<reference evidence="1 2" key="1">
    <citation type="journal article" date="2018" name="Front. Microbiol.">
        <title>Genome-Wide Analysis of Corynespora cassiicola Leaf Fall Disease Putative Effectors.</title>
        <authorList>
            <person name="Lopez D."/>
            <person name="Ribeiro S."/>
            <person name="Label P."/>
            <person name="Fumanal B."/>
            <person name="Venisse J.S."/>
            <person name="Kohler A."/>
            <person name="de Oliveira R.R."/>
            <person name="Labutti K."/>
            <person name="Lipzen A."/>
            <person name="Lail K."/>
            <person name="Bauer D."/>
            <person name="Ohm R.A."/>
            <person name="Barry K.W."/>
            <person name="Spatafora J."/>
            <person name="Grigoriev I.V."/>
            <person name="Martin F.M."/>
            <person name="Pujade-Renaud V."/>
        </authorList>
    </citation>
    <scope>NUCLEOTIDE SEQUENCE [LARGE SCALE GENOMIC DNA]</scope>
    <source>
        <strain evidence="1 2">Philippines</strain>
    </source>
</reference>
<evidence type="ECO:0000313" key="2">
    <source>
        <dbReference type="Proteomes" id="UP000240883"/>
    </source>
</evidence>
<dbReference type="Proteomes" id="UP000240883">
    <property type="component" value="Unassembled WGS sequence"/>
</dbReference>
<sequence>MPPLTICPVTEVDRALSPFIHARDETLRIRRTLSKYLTANLRPVNSATQNLHLNHACPHDQSVTSTAPPGLKEIRLAYLGALRARLQAQARHRELQASLEELQHRHVVEAPKENDSEYDNEVTREYIALLRQRRRFAELQVMQDTVEKLLNAHASNGPRDPKMLVKDAIGEQPDLPAERLELLAQSKSDDSLVFKLKREVLESKASMDRATASRAKVQSAHSGNYSLVQQVHALNQARVEVVEWVQGELIKMEEESEFLEDTSPVKRSMPAEQVLDTVNAEVEIQESYSRYTESRSNLIKAYKPIQQASTASTDPANIQDAAATNQPKEASGFTKTIASILPHIPSLTRAAEKERALLQQAVYLQSQIASADEETAECLLRLSGESHLLPSGCKDAMTWAKTANQVNAATQSFVKEKLQESRQEIGSINTIVDLCSLQSKVLGSA</sequence>
<name>A0A2T2N6G1_CORCC</name>
<dbReference type="EMBL" id="KZ678147">
    <property type="protein sequence ID" value="PSN60826.1"/>
    <property type="molecule type" value="Genomic_DNA"/>
</dbReference>
<organism evidence="1 2">
    <name type="scientific">Corynespora cassiicola Philippines</name>
    <dbReference type="NCBI Taxonomy" id="1448308"/>
    <lineage>
        <taxon>Eukaryota</taxon>
        <taxon>Fungi</taxon>
        <taxon>Dikarya</taxon>
        <taxon>Ascomycota</taxon>
        <taxon>Pezizomycotina</taxon>
        <taxon>Dothideomycetes</taxon>
        <taxon>Pleosporomycetidae</taxon>
        <taxon>Pleosporales</taxon>
        <taxon>Corynesporascaceae</taxon>
        <taxon>Corynespora</taxon>
    </lineage>
</organism>
<proteinExistence type="predicted"/>
<gene>
    <name evidence="1" type="ORF">BS50DRAFT_198699</name>
</gene>
<dbReference type="STRING" id="1448308.A0A2T2N6G1"/>
<dbReference type="AlphaFoldDB" id="A0A2T2N6G1"/>
<protein>
    <submittedName>
        <fullName evidence="1">Uncharacterized protein</fullName>
    </submittedName>
</protein>